<dbReference type="Gene3D" id="1.10.357.10">
    <property type="entry name" value="Tetracycline Repressor, domain 2"/>
    <property type="match status" value="1"/>
</dbReference>
<evidence type="ECO:0000259" key="3">
    <source>
        <dbReference type="PROSITE" id="PS50977"/>
    </source>
</evidence>
<reference evidence="5" key="1">
    <citation type="submission" date="2016-10" db="EMBL/GenBank/DDBJ databases">
        <authorList>
            <person name="Varghese N."/>
            <person name="Submissions S."/>
        </authorList>
    </citation>
    <scope>NUCLEOTIDE SEQUENCE [LARGE SCALE GENOMIC DNA]</scope>
    <source>
        <strain evidence="5">ATCC 35263</strain>
    </source>
</reference>
<dbReference type="AlphaFoldDB" id="A0A1H6FVB4"/>
<evidence type="ECO:0000256" key="2">
    <source>
        <dbReference type="PROSITE-ProRule" id="PRU00335"/>
    </source>
</evidence>
<dbReference type="EMBL" id="FNWJ01000002">
    <property type="protein sequence ID" value="SEH13953.1"/>
    <property type="molecule type" value="Genomic_DNA"/>
</dbReference>
<feature type="DNA-binding region" description="H-T-H motif" evidence="2">
    <location>
        <begin position="54"/>
        <end position="73"/>
    </location>
</feature>
<dbReference type="GO" id="GO:0003700">
    <property type="term" value="F:DNA-binding transcription factor activity"/>
    <property type="evidence" value="ECO:0007669"/>
    <property type="project" value="TreeGrafter"/>
</dbReference>
<dbReference type="Proteomes" id="UP000222056">
    <property type="component" value="Unassembled WGS sequence"/>
</dbReference>
<dbReference type="Pfam" id="PF00440">
    <property type="entry name" value="TetR_N"/>
    <property type="match status" value="1"/>
</dbReference>
<keyword evidence="1 2" id="KW-0238">DNA-binding</keyword>
<evidence type="ECO:0000256" key="1">
    <source>
        <dbReference type="ARBA" id="ARBA00023125"/>
    </source>
</evidence>
<dbReference type="InterPro" id="IPR050109">
    <property type="entry name" value="HTH-type_TetR-like_transc_reg"/>
</dbReference>
<protein>
    <submittedName>
        <fullName evidence="4">Transcriptional regulator, TetR family</fullName>
    </submittedName>
</protein>
<gene>
    <name evidence="4" type="ORF">SAMN02745716_1421</name>
</gene>
<dbReference type="PANTHER" id="PTHR30055">
    <property type="entry name" value="HTH-TYPE TRANSCRIPTIONAL REGULATOR RUTR"/>
    <property type="match status" value="1"/>
</dbReference>
<dbReference type="InterPro" id="IPR001647">
    <property type="entry name" value="HTH_TetR"/>
</dbReference>
<dbReference type="PROSITE" id="PS50977">
    <property type="entry name" value="HTH_TETR_2"/>
    <property type="match status" value="1"/>
</dbReference>
<evidence type="ECO:0000313" key="5">
    <source>
        <dbReference type="Proteomes" id="UP000222056"/>
    </source>
</evidence>
<evidence type="ECO:0000313" key="4">
    <source>
        <dbReference type="EMBL" id="SEH13953.1"/>
    </source>
</evidence>
<dbReference type="GO" id="GO:0000976">
    <property type="term" value="F:transcription cis-regulatory region binding"/>
    <property type="evidence" value="ECO:0007669"/>
    <property type="project" value="TreeGrafter"/>
</dbReference>
<keyword evidence="5" id="KW-1185">Reference proteome</keyword>
<feature type="domain" description="HTH tetR-type" evidence="3">
    <location>
        <begin position="31"/>
        <end position="91"/>
    </location>
</feature>
<dbReference type="STRING" id="29539.SAMN02745716_1421"/>
<dbReference type="InterPro" id="IPR009057">
    <property type="entry name" value="Homeodomain-like_sf"/>
</dbReference>
<dbReference type="RefSeq" id="WP_177169402.1">
    <property type="nucleotide sequence ID" value="NZ_FNWJ01000002.1"/>
</dbReference>
<proteinExistence type="predicted"/>
<dbReference type="InterPro" id="IPR040611">
    <property type="entry name" value="AlkX_C"/>
</dbReference>
<name>A0A1H6FVB4_THEAL</name>
<accession>A0A1H6FVB4</accession>
<sequence length="230" mass="25750">MNGNAGTDSSATSPGAEELVDQLLDAPGNAETTEERILQAAAEQVEDFGLRRFTIDDVARRVGVSRVTVYRYFPKKNRLIEALVLHEMRRFLRAVEEATRSCATLEERLVEGFVFGLLYLRQHRLLRRLLRSEPELILPALTTEGERVLAAGREFIARFAREEAAAGRLPLDDEEIQAVSELLTRAVLSFVVTPHSVLDLETPEGIRHFAEHYLAATLRGILALRDSRGS</sequence>
<dbReference type="Pfam" id="PF18556">
    <property type="entry name" value="TetR_C_35"/>
    <property type="match status" value="1"/>
</dbReference>
<dbReference type="SUPFAM" id="SSF46689">
    <property type="entry name" value="Homeodomain-like"/>
    <property type="match status" value="1"/>
</dbReference>
<dbReference type="PANTHER" id="PTHR30055:SF153">
    <property type="entry name" value="HTH-TYPE TRANSCRIPTIONAL REPRESSOR RV3405C"/>
    <property type="match status" value="1"/>
</dbReference>
<organism evidence="4 5">
    <name type="scientific">Thermoleophilum album</name>
    <dbReference type="NCBI Taxonomy" id="29539"/>
    <lineage>
        <taxon>Bacteria</taxon>
        <taxon>Bacillati</taxon>
        <taxon>Actinomycetota</taxon>
        <taxon>Thermoleophilia</taxon>
        <taxon>Thermoleophilales</taxon>
        <taxon>Thermoleophilaceae</taxon>
        <taxon>Thermoleophilum</taxon>
    </lineage>
</organism>
<dbReference type="PRINTS" id="PR00455">
    <property type="entry name" value="HTHTETR"/>
</dbReference>